<protein>
    <submittedName>
        <fullName evidence="1">Uncharacterized protein</fullName>
    </submittedName>
</protein>
<name>A0A8S5LBK9_9CAUD</name>
<sequence length="54" mass="6089">MRLEFKPNGQKNFYDVLLVDFESGEVVILVAGGRECKRLSDGELRIKGEQGSLF</sequence>
<evidence type="ECO:0000313" key="1">
    <source>
        <dbReference type="EMBL" id="DAD67388.1"/>
    </source>
</evidence>
<organism evidence="1">
    <name type="scientific">Siphoviridae sp. ctt5z12</name>
    <dbReference type="NCBI Taxonomy" id="2823604"/>
    <lineage>
        <taxon>Viruses</taxon>
        <taxon>Duplodnaviria</taxon>
        <taxon>Heunggongvirae</taxon>
        <taxon>Uroviricota</taxon>
        <taxon>Caudoviricetes</taxon>
    </lineage>
</organism>
<dbReference type="EMBL" id="BK014676">
    <property type="protein sequence ID" value="DAD67388.1"/>
    <property type="molecule type" value="Genomic_DNA"/>
</dbReference>
<proteinExistence type="predicted"/>
<reference evidence="1" key="1">
    <citation type="journal article" date="2021" name="Proc. Natl. Acad. Sci. U.S.A.">
        <title>A Catalog of Tens of Thousands of Viruses from Human Metagenomes Reveals Hidden Associations with Chronic Diseases.</title>
        <authorList>
            <person name="Tisza M.J."/>
            <person name="Buck C.B."/>
        </authorList>
    </citation>
    <scope>NUCLEOTIDE SEQUENCE</scope>
    <source>
        <strain evidence="1">Ctt5z12</strain>
    </source>
</reference>
<accession>A0A8S5LBK9</accession>